<dbReference type="InterPro" id="IPR029062">
    <property type="entry name" value="Class_I_gatase-like"/>
</dbReference>
<feature type="active site" description="Nucleophile" evidence="6">
    <location>
        <position position="109"/>
    </location>
</feature>
<dbReference type="PANTHER" id="PTHR30237">
    <property type="entry name" value="MURAMOYLTETRAPEPTIDE CARBOXYPEPTIDASE"/>
    <property type="match status" value="1"/>
</dbReference>
<feature type="active site" description="Charge relay system" evidence="6">
    <location>
        <position position="207"/>
    </location>
</feature>
<evidence type="ECO:0000256" key="5">
    <source>
        <dbReference type="ARBA" id="ARBA00022825"/>
    </source>
</evidence>
<feature type="domain" description="LD-carboxypeptidase C-terminal" evidence="8">
    <location>
        <begin position="177"/>
        <end position="292"/>
    </location>
</feature>
<dbReference type="Pfam" id="PF17676">
    <property type="entry name" value="Peptidase_S66C"/>
    <property type="match status" value="1"/>
</dbReference>
<feature type="active site" description="Charge relay system" evidence="6">
    <location>
        <position position="277"/>
    </location>
</feature>
<dbReference type="Proteomes" id="UP001145050">
    <property type="component" value="Unassembled WGS sequence"/>
</dbReference>
<feature type="domain" description="LD-carboxypeptidase N-terminal" evidence="7">
    <location>
        <begin position="13"/>
        <end position="129"/>
    </location>
</feature>
<dbReference type="InterPro" id="IPR003507">
    <property type="entry name" value="S66_fam"/>
</dbReference>
<reference evidence="9" key="1">
    <citation type="submission" date="2022-06" db="EMBL/GenBank/DDBJ databases">
        <title>Aquibacillus sp. a new bacterium isolated from soil saline samples.</title>
        <authorList>
            <person name="Galisteo C."/>
            <person name="De La Haba R."/>
            <person name="Sanchez-Porro C."/>
            <person name="Ventosa A."/>
        </authorList>
    </citation>
    <scope>NUCLEOTIDE SEQUENCE</scope>
    <source>
        <strain evidence="9">3ASR75-11</strain>
    </source>
</reference>
<evidence type="ECO:0000313" key="10">
    <source>
        <dbReference type="Proteomes" id="UP001145050"/>
    </source>
</evidence>
<dbReference type="PIRSF" id="PIRSF028757">
    <property type="entry name" value="LD-carboxypeptidase"/>
    <property type="match status" value="1"/>
</dbReference>
<gene>
    <name evidence="9" type="ORF">NC797_08185</name>
</gene>
<dbReference type="InterPro" id="IPR027461">
    <property type="entry name" value="Carboxypeptidase_A_C_sf"/>
</dbReference>
<keyword evidence="4" id="KW-0378">Hydrolase</keyword>
<dbReference type="RefSeq" id="WP_272436292.1">
    <property type="nucleotide sequence ID" value="NZ_JAMQKB010000006.1"/>
</dbReference>
<dbReference type="Gene3D" id="3.50.30.60">
    <property type="entry name" value="LD-carboxypeptidase A C-terminal domain-like"/>
    <property type="match status" value="1"/>
</dbReference>
<keyword evidence="3" id="KW-0645">Protease</keyword>
<dbReference type="CDD" id="cd07025">
    <property type="entry name" value="Peptidase_S66"/>
    <property type="match status" value="1"/>
</dbReference>
<evidence type="ECO:0000256" key="4">
    <source>
        <dbReference type="ARBA" id="ARBA00022801"/>
    </source>
</evidence>
<evidence type="ECO:0000256" key="2">
    <source>
        <dbReference type="ARBA" id="ARBA00022645"/>
    </source>
</evidence>
<comment type="similarity">
    <text evidence="1">Belongs to the peptidase S66 family.</text>
</comment>
<evidence type="ECO:0000313" key="9">
    <source>
        <dbReference type="EMBL" id="MDC3424487.1"/>
    </source>
</evidence>
<dbReference type="PANTHER" id="PTHR30237:SF2">
    <property type="entry name" value="MUREIN TETRAPEPTIDE CARBOXYPEPTIDASE"/>
    <property type="match status" value="1"/>
</dbReference>
<evidence type="ECO:0000259" key="7">
    <source>
        <dbReference type="Pfam" id="PF02016"/>
    </source>
</evidence>
<sequence length="306" mass="33388">MLLPKRLHIGDTIGIIAPASPPNLENLEKGIIFLKSLGLHVKLGKHVTSTYGYLAGTDQKRLDDVHDMFRDNSISGIICASGGYGTARLASQIDYDVIMKNPKIFWGYSDITFLHTAIRQQTDLVTFHGPMVSSDIGTKDFATLSKKMFKQTFEPTHLAYTEAISPLQVLSDGEAIGPLVGGNLSLLISTLGTKFEINTSGKLLVIEDIGEEPYRIDSYLNQLKMTRKFDDAAGIVVGDFNNAIPKEGKSSLTLEEVLQDYFADLNIPVMSGFKIGHCSPHFSVPLGAMAKLSSVDKTLQIQPGVQ</sequence>
<dbReference type="GO" id="GO:0004180">
    <property type="term" value="F:carboxypeptidase activity"/>
    <property type="evidence" value="ECO:0007669"/>
    <property type="project" value="UniProtKB-KW"/>
</dbReference>
<keyword evidence="10" id="KW-1185">Reference proteome</keyword>
<evidence type="ECO:0000256" key="1">
    <source>
        <dbReference type="ARBA" id="ARBA00010233"/>
    </source>
</evidence>
<dbReference type="InterPro" id="IPR027478">
    <property type="entry name" value="LdcA_N"/>
</dbReference>
<evidence type="ECO:0000256" key="6">
    <source>
        <dbReference type="PIRSR" id="PIRSR028757-1"/>
    </source>
</evidence>
<dbReference type="InterPro" id="IPR040921">
    <property type="entry name" value="Peptidase_S66C"/>
</dbReference>
<evidence type="ECO:0000256" key="3">
    <source>
        <dbReference type="ARBA" id="ARBA00022670"/>
    </source>
</evidence>
<dbReference type="InterPro" id="IPR040449">
    <property type="entry name" value="Peptidase_S66_N"/>
</dbReference>
<evidence type="ECO:0000259" key="8">
    <source>
        <dbReference type="Pfam" id="PF17676"/>
    </source>
</evidence>
<comment type="caution">
    <text evidence="9">The sequence shown here is derived from an EMBL/GenBank/DDBJ whole genome shotgun (WGS) entry which is preliminary data.</text>
</comment>
<dbReference type="EMBL" id="JAMQKB010000006">
    <property type="protein sequence ID" value="MDC3424487.1"/>
    <property type="molecule type" value="Genomic_DNA"/>
</dbReference>
<dbReference type="GO" id="GO:0008236">
    <property type="term" value="F:serine-type peptidase activity"/>
    <property type="evidence" value="ECO:0007669"/>
    <property type="project" value="UniProtKB-KW"/>
</dbReference>
<dbReference type="SUPFAM" id="SSF52317">
    <property type="entry name" value="Class I glutamine amidotransferase-like"/>
    <property type="match status" value="1"/>
</dbReference>
<dbReference type="Gene3D" id="3.40.50.10740">
    <property type="entry name" value="Class I glutamine amidotransferase-like"/>
    <property type="match status" value="1"/>
</dbReference>
<keyword evidence="2" id="KW-0121">Carboxypeptidase</keyword>
<name>A0A9X3WRE3_9BACI</name>
<dbReference type="GO" id="GO:0006508">
    <property type="term" value="P:proteolysis"/>
    <property type="evidence" value="ECO:0007669"/>
    <property type="project" value="UniProtKB-KW"/>
</dbReference>
<protein>
    <submittedName>
        <fullName evidence="9">LD-carboxypeptidase</fullName>
    </submittedName>
</protein>
<organism evidence="9 10">
    <name type="scientific">Terrihalobacillus insolitus</name>
    <dbReference type="NCBI Taxonomy" id="2950438"/>
    <lineage>
        <taxon>Bacteria</taxon>
        <taxon>Bacillati</taxon>
        <taxon>Bacillota</taxon>
        <taxon>Bacilli</taxon>
        <taxon>Bacillales</taxon>
        <taxon>Bacillaceae</taxon>
        <taxon>Terrihalobacillus</taxon>
    </lineage>
</organism>
<keyword evidence="5" id="KW-0720">Serine protease</keyword>
<dbReference type="SUPFAM" id="SSF141986">
    <property type="entry name" value="LD-carboxypeptidase A C-terminal domain-like"/>
    <property type="match status" value="1"/>
</dbReference>
<proteinExistence type="inferred from homology"/>
<accession>A0A9X3WRE3</accession>
<dbReference type="Pfam" id="PF02016">
    <property type="entry name" value="Peptidase_S66"/>
    <property type="match status" value="1"/>
</dbReference>
<dbReference type="AlphaFoldDB" id="A0A9X3WRE3"/>